<reference evidence="2" key="1">
    <citation type="submission" date="2020-05" db="EMBL/GenBank/DDBJ databases">
        <title>Phylogenomic resolution of chytrid fungi.</title>
        <authorList>
            <person name="Stajich J.E."/>
            <person name="Amses K."/>
            <person name="Simmons R."/>
            <person name="Seto K."/>
            <person name="Myers J."/>
            <person name="Bonds A."/>
            <person name="Quandt C.A."/>
            <person name="Barry K."/>
            <person name="Liu P."/>
            <person name="Grigoriev I."/>
            <person name="Longcore J.E."/>
            <person name="James T.Y."/>
        </authorList>
    </citation>
    <scope>NUCLEOTIDE SEQUENCE</scope>
    <source>
        <strain evidence="2">JEL0513</strain>
    </source>
</reference>
<dbReference type="Proteomes" id="UP001211907">
    <property type="component" value="Unassembled WGS sequence"/>
</dbReference>
<organism evidence="2 3">
    <name type="scientific">Physocladia obscura</name>
    <dbReference type="NCBI Taxonomy" id="109957"/>
    <lineage>
        <taxon>Eukaryota</taxon>
        <taxon>Fungi</taxon>
        <taxon>Fungi incertae sedis</taxon>
        <taxon>Chytridiomycota</taxon>
        <taxon>Chytridiomycota incertae sedis</taxon>
        <taxon>Chytridiomycetes</taxon>
        <taxon>Chytridiales</taxon>
        <taxon>Chytriomycetaceae</taxon>
        <taxon>Physocladia</taxon>
    </lineage>
</organism>
<protein>
    <submittedName>
        <fullName evidence="2">Uncharacterized protein</fullName>
    </submittedName>
</protein>
<comment type="caution">
    <text evidence="2">The sequence shown here is derived from an EMBL/GenBank/DDBJ whole genome shotgun (WGS) entry which is preliminary data.</text>
</comment>
<keyword evidence="3" id="KW-1185">Reference proteome</keyword>
<evidence type="ECO:0000313" key="2">
    <source>
        <dbReference type="EMBL" id="KAJ3116884.1"/>
    </source>
</evidence>
<sequence>MSVIRRPNNSGKPDLQSKRRESRVFLEESGVHEELVFSDTVASSTGEGATTTAAPTRRFSSQIRRVSCNIFSQTPDSTTMPIFEQLPVVSRIPPHSAPVFTRTGYRLSLPLEKSNLSSSRCRPKTAISASTHRPYRVAPVSVLGAVSTENCKSKLYPRKQRRIDEVKALEEKIICQHILDTTGLNPIQIQVLNQTLKVGEHRRTEYKKSCSANKCWPPQLETSPSLLSIQKKKSAQVCFGQICPNDEDYGIFAEEFKRSDDDEECSKFNYDLQSFSHEFVLTPPKNEILEFPLITPVVAIVTDDVEITFSKSESEVSMKSTPQADVEYNLNDGNSDKKYEMAEQDIFEKTSVTSRRTSAFSSTSSVSFARNKLFGIQDEKSDEIGNNCVDFKKIYSKIVDPQTIRDSFLNNLPNIISNEDAVAETEMKIVLRDLQIWAEHKYTPLFSNTLDEPKQFLQSFISPEPAMSQRSSLVVSPNSLSSNLKLSPTFRPSTATKSFQRSKTSTSCENLLNSSAVADDIKSSQEFDELLLLTPWKPKIEETKGNEDGKGVRIEEYLPKTLVKRLKENGVVTPAIVEKSTISRTISGKVEGCPAG</sequence>
<gene>
    <name evidence="2" type="ORF">HK100_000936</name>
</gene>
<feature type="region of interest" description="Disordered" evidence="1">
    <location>
        <begin position="1"/>
        <end position="21"/>
    </location>
</feature>
<name>A0AAD5T0E5_9FUNG</name>
<proteinExistence type="predicted"/>
<dbReference type="EMBL" id="JADGJH010001198">
    <property type="protein sequence ID" value="KAJ3116884.1"/>
    <property type="molecule type" value="Genomic_DNA"/>
</dbReference>
<evidence type="ECO:0000313" key="3">
    <source>
        <dbReference type="Proteomes" id="UP001211907"/>
    </source>
</evidence>
<dbReference type="AlphaFoldDB" id="A0AAD5T0E5"/>
<evidence type="ECO:0000256" key="1">
    <source>
        <dbReference type="SAM" id="MobiDB-lite"/>
    </source>
</evidence>
<accession>A0AAD5T0E5</accession>